<dbReference type="Gene3D" id="1.10.10.10">
    <property type="entry name" value="Winged helix-like DNA-binding domain superfamily/Winged helix DNA-binding domain"/>
    <property type="match status" value="1"/>
</dbReference>
<keyword evidence="4" id="KW-0238">DNA-binding</keyword>
<comment type="caution">
    <text evidence="7">The sequence shown here is derived from an EMBL/GenBank/DDBJ whole genome shotgun (WGS) entry which is preliminary data.</text>
</comment>
<dbReference type="InterPro" id="IPR013249">
    <property type="entry name" value="RNA_pol_sigma70_r4_t2"/>
</dbReference>
<sequence>MVDRNAKAVFHEIYDSTNRKVLVYITAKCSNTADIIDIFQETYIELYSVITKRGENYIENKEAFVMKLARQKVYRYYSLLDRLKAVLPLTYPIRDGEEFDIYGLDIQSFSVEDNIVNEALIEQVNTFLSSKPEVIKKIFYLFYQMELTIPEIATHLSMSESNVKNRLYRTLKELRQLYQ</sequence>
<dbReference type="EMBL" id="JBHUIO010000008">
    <property type="protein sequence ID" value="MFD2171015.1"/>
    <property type="molecule type" value="Genomic_DNA"/>
</dbReference>
<dbReference type="SUPFAM" id="SSF88946">
    <property type="entry name" value="Sigma2 domain of RNA polymerase sigma factors"/>
    <property type="match status" value="1"/>
</dbReference>
<evidence type="ECO:0000313" key="7">
    <source>
        <dbReference type="EMBL" id="MFD2171015.1"/>
    </source>
</evidence>
<reference evidence="8" key="1">
    <citation type="journal article" date="2019" name="Int. J. Syst. Evol. Microbiol.">
        <title>The Global Catalogue of Microorganisms (GCM) 10K type strain sequencing project: providing services to taxonomists for standard genome sequencing and annotation.</title>
        <authorList>
            <consortium name="The Broad Institute Genomics Platform"/>
            <consortium name="The Broad Institute Genome Sequencing Center for Infectious Disease"/>
            <person name="Wu L."/>
            <person name="Ma J."/>
        </authorList>
    </citation>
    <scope>NUCLEOTIDE SEQUENCE [LARGE SCALE GENOMIC DNA]</scope>
    <source>
        <strain evidence="8">CGMCC 1.13574</strain>
    </source>
</reference>
<keyword evidence="3" id="KW-0731">Sigma factor</keyword>
<dbReference type="InterPro" id="IPR036388">
    <property type="entry name" value="WH-like_DNA-bd_sf"/>
</dbReference>
<proteinExistence type="inferred from homology"/>
<evidence type="ECO:0000256" key="4">
    <source>
        <dbReference type="ARBA" id="ARBA00023125"/>
    </source>
</evidence>
<evidence type="ECO:0000259" key="6">
    <source>
        <dbReference type="Pfam" id="PF08281"/>
    </source>
</evidence>
<dbReference type="Gene3D" id="1.10.1740.10">
    <property type="match status" value="1"/>
</dbReference>
<protein>
    <submittedName>
        <fullName evidence="7">RNA polymerase sigma factor</fullName>
    </submittedName>
</protein>
<dbReference type="InterPro" id="IPR014284">
    <property type="entry name" value="RNA_pol_sigma-70_dom"/>
</dbReference>
<keyword evidence="8" id="KW-1185">Reference proteome</keyword>
<evidence type="ECO:0000313" key="8">
    <source>
        <dbReference type="Proteomes" id="UP001597343"/>
    </source>
</evidence>
<keyword evidence="5" id="KW-0804">Transcription</keyword>
<evidence type="ECO:0000256" key="5">
    <source>
        <dbReference type="ARBA" id="ARBA00023163"/>
    </source>
</evidence>
<evidence type="ECO:0000256" key="1">
    <source>
        <dbReference type="ARBA" id="ARBA00010641"/>
    </source>
</evidence>
<dbReference type="RefSeq" id="WP_386047474.1">
    <property type="nucleotide sequence ID" value="NZ_JBHUIO010000008.1"/>
</dbReference>
<dbReference type="SUPFAM" id="SSF88659">
    <property type="entry name" value="Sigma3 and sigma4 domains of RNA polymerase sigma factors"/>
    <property type="match status" value="1"/>
</dbReference>
<dbReference type="InterPro" id="IPR039425">
    <property type="entry name" value="RNA_pol_sigma-70-like"/>
</dbReference>
<dbReference type="Proteomes" id="UP001597343">
    <property type="component" value="Unassembled WGS sequence"/>
</dbReference>
<dbReference type="InterPro" id="IPR013325">
    <property type="entry name" value="RNA_pol_sigma_r2"/>
</dbReference>
<accession>A0ABW4ZZL1</accession>
<dbReference type="PANTHER" id="PTHR43133:SF8">
    <property type="entry name" value="RNA POLYMERASE SIGMA FACTOR HI_1459-RELATED"/>
    <property type="match status" value="1"/>
</dbReference>
<evidence type="ECO:0000256" key="3">
    <source>
        <dbReference type="ARBA" id="ARBA00023082"/>
    </source>
</evidence>
<name>A0ABW4ZZL1_9BACL</name>
<organism evidence="7 8">
    <name type="scientific">Tumebacillus lipolyticus</name>
    <dbReference type="NCBI Taxonomy" id="1280370"/>
    <lineage>
        <taxon>Bacteria</taxon>
        <taxon>Bacillati</taxon>
        <taxon>Bacillota</taxon>
        <taxon>Bacilli</taxon>
        <taxon>Bacillales</taxon>
        <taxon>Alicyclobacillaceae</taxon>
        <taxon>Tumebacillus</taxon>
    </lineage>
</organism>
<keyword evidence="2" id="KW-0805">Transcription regulation</keyword>
<dbReference type="PANTHER" id="PTHR43133">
    <property type="entry name" value="RNA POLYMERASE ECF-TYPE SIGMA FACTO"/>
    <property type="match status" value="1"/>
</dbReference>
<evidence type="ECO:0000256" key="2">
    <source>
        <dbReference type="ARBA" id="ARBA00023015"/>
    </source>
</evidence>
<gene>
    <name evidence="7" type="ORF">ACFSOY_13565</name>
</gene>
<dbReference type="InterPro" id="IPR013324">
    <property type="entry name" value="RNA_pol_sigma_r3/r4-like"/>
</dbReference>
<comment type="similarity">
    <text evidence="1">Belongs to the sigma-70 factor family. ECF subfamily.</text>
</comment>
<dbReference type="Pfam" id="PF08281">
    <property type="entry name" value="Sigma70_r4_2"/>
    <property type="match status" value="1"/>
</dbReference>
<dbReference type="NCBIfam" id="TIGR02937">
    <property type="entry name" value="sigma70-ECF"/>
    <property type="match status" value="1"/>
</dbReference>
<feature type="domain" description="RNA polymerase sigma factor 70 region 4 type 2" evidence="6">
    <location>
        <begin position="136"/>
        <end position="174"/>
    </location>
</feature>